<dbReference type="InterPro" id="IPR009003">
    <property type="entry name" value="Peptidase_S1_PA"/>
</dbReference>
<dbReference type="GO" id="GO:0008233">
    <property type="term" value="F:peptidase activity"/>
    <property type="evidence" value="ECO:0007669"/>
    <property type="project" value="UniProtKB-KW"/>
</dbReference>
<feature type="signal peptide" evidence="1">
    <location>
        <begin position="1"/>
        <end position="27"/>
    </location>
</feature>
<comment type="caution">
    <text evidence="2">The sequence shown here is derived from an EMBL/GenBank/DDBJ whole genome shotgun (WGS) entry which is preliminary data.</text>
</comment>
<reference evidence="2 3" key="1">
    <citation type="submission" date="2018-07" db="EMBL/GenBank/DDBJ databases">
        <title>Genome sequence of Rhodococcus rhodnii ATCC 35071 from Rhodnius prolixus.</title>
        <authorList>
            <person name="Patel V."/>
            <person name="Vogel K.J."/>
        </authorList>
    </citation>
    <scope>NUCLEOTIDE SEQUENCE [LARGE SCALE GENOMIC DNA]</scope>
    <source>
        <strain evidence="2 3">ATCC 35071</strain>
    </source>
</reference>
<dbReference type="GO" id="GO:0006508">
    <property type="term" value="P:proteolysis"/>
    <property type="evidence" value="ECO:0007669"/>
    <property type="project" value="UniProtKB-KW"/>
</dbReference>
<organism evidence="2 3">
    <name type="scientific">Rhodococcus rhodnii</name>
    <dbReference type="NCBI Taxonomy" id="38312"/>
    <lineage>
        <taxon>Bacteria</taxon>
        <taxon>Bacillati</taxon>
        <taxon>Actinomycetota</taxon>
        <taxon>Actinomycetes</taxon>
        <taxon>Mycobacteriales</taxon>
        <taxon>Nocardiaceae</taxon>
        <taxon>Rhodococcus</taxon>
    </lineage>
</organism>
<dbReference type="Gene3D" id="2.40.10.10">
    <property type="entry name" value="Trypsin-like serine proteases"/>
    <property type="match status" value="2"/>
</dbReference>
<dbReference type="AlphaFoldDB" id="A0A6P2CC62"/>
<evidence type="ECO:0000256" key="1">
    <source>
        <dbReference type="SAM" id="SignalP"/>
    </source>
</evidence>
<dbReference type="RefSeq" id="WP_040773755.1">
    <property type="nucleotide sequence ID" value="NZ_QRCM01000001.1"/>
</dbReference>
<feature type="chain" id="PRO_5039218141" evidence="1">
    <location>
        <begin position="28"/>
        <end position="437"/>
    </location>
</feature>
<protein>
    <submittedName>
        <fullName evidence="2">Protease</fullName>
    </submittedName>
</protein>
<keyword evidence="2" id="KW-0378">Hydrolase</keyword>
<dbReference type="InterPro" id="IPR043504">
    <property type="entry name" value="Peptidase_S1_PA_chymotrypsin"/>
</dbReference>
<accession>A0A6P2CC62</accession>
<sequence length="437" mass="44534">MRTVLARRAAVLSASAVLLLSPFGATASAQPADAPTQLGAHELPAELVEAIDRDLQMTPQEYLDRAATAQQLSSYASTFRADHPDAFAGAWIGEDGEEIVAVTSSDAADAARQDGYTTRMAPVSAAGLEQGLSDVNTWIATLPRELSSQINSAAIDFLNNRIVIDVVNSPIGRALNLPTIVAGVKVVLSPGSGGPVDGRPMGGDTYVTTAGPLRETPTDRIGVCSFGFNGTDADGSAVNISAGHCNPEQGTASSVYLPDRENIDASEEIGRFDRSAVGSAAGGLDYSVIALNDKGVAAGLDRPTVRGANGTTLDITGTARPVVGAPICKSGQSSSFTCGLVVADTVETQLLMEDGTSRTVRGFAGTACTLAGDSRGAIVTGSLALGVTSGSNASMAPNCTEANLVLSTEGGTANLGIPVVDILDAEPGLNIRTATRD</sequence>
<dbReference type="CDD" id="cd21112">
    <property type="entry name" value="alphaLP-like"/>
    <property type="match status" value="1"/>
</dbReference>
<keyword evidence="1" id="KW-0732">Signal</keyword>
<gene>
    <name evidence="2" type="ORF">DW322_07805</name>
</gene>
<name>A0A6P2CC62_9NOCA</name>
<dbReference type="SUPFAM" id="SSF50494">
    <property type="entry name" value="Trypsin-like serine proteases"/>
    <property type="match status" value="1"/>
</dbReference>
<proteinExistence type="predicted"/>
<keyword evidence="2" id="KW-0645">Protease</keyword>
<dbReference type="EMBL" id="QRCM01000001">
    <property type="protein sequence ID" value="TXG90143.1"/>
    <property type="molecule type" value="Genomic_DNA"/>
</dbReference>
<dbReference type="InterPro" id="IPR035070">
    <property type="entry name" value="Streptogrisin_prodomain"/>
</dbReference>
<evidence type="ECO:0000313" key="2">
    <source>
        <dbReference type="EMBL" id="TXG90143.1"/>
    </source>
</evidence>
<dbReference type="Proteomes" id="UP000471120">
    <property type="component" value="Unassembled WGS sequence"/>
</dbReference>
<dbReference type="Gene3D" id="3.30.300.50">
    <property type="match status" value="1"/>
</dbReference>
<evidence type="ECO:0000313" key="3">
    <source>
        <dbReference type="Proteomes" id="UP000471120"/>
    </source>
</evidence>